<feature type="transmembrane region" description="Helical" evidence="6">
    <location>
        <begin position="7"/>
        <end position="28"/>
    </location>
</feature>
<keyword evidence="2" id="KW-1003">Cell membrane</keyword>
<dbReference type="NCBIfam" id="TIGR03954">
    <property type="entry name" value="integ_memb_HG"/>
    <property type="match status" value="1"/>
</dbReference>
<keyword evidence="5 6" id="KW-0472">Membrane</keyword>
<dbReference type="PANTHER" id="PTHR40077:SF1">
    <property type="entry name" value="MEMBRANE PROTEIN"/>
    <property type="match status" value="1"/>
</dbReference>
<feature type="transmembrane region" description="Helical" evidence="6">
    <location>
        <begin position="40"/>
        <end position="59"/>
    </location>
</feature>
<evidence type="ECO:0000313" key="9">
    <source>
        <dbReference type="Proteomes" id="UP001501020"/>
    </source>
</evidence>
<feature type="domain" description="DUF3817" evidence="7">
    <location>
        <begin position="5"/>
        <end position="92"/>
    </location>
</feature>
<organism evidence="8 9">
    <name type="scientific">Actinomadura napierensis</name>
    <dbReference type="NCBI Taxonomy" id="267854"/>
    <lineage>
        <taxon>Bacteria</taxon>
        <taxon>Bacillati</taxon>
        <taxon>Actinomycetota</taxon>
        <taxon>Actinomycetes</taxon>
        <taxon>Streptosporangiales</taxon>
        <taxon>Thermomonosporaceae</taxon>
        <taxon>Actinomadura</taxon>
    </lineage>
</organism>
<keyword evidence="4 6" id="KW-1133">Transmembrane helix</keyword>
<comment type="caution">
    <text evidence="8">The sequence shown here is derived from an EMBL/GenBank/DDBJ whole genome shotgun (WGS) entry which is preliminary data.</text>
</comment>
<dbReference type="Proteomes" id="UP001501020">
    <property type="component" value="Unassembled WGS sequence"/>
</dbReference>
<comment type="subcellular location">
    <subcellularLocation>
        <location evidence="1">Cell membrane</location>
        <topology evidence="1">Multi-pass membrane protein</topology>
    </subcellularLocation>
</comment>
<evidence type="ECO:0000256" key="3">
    <source>
        <dbReference type="ARBA" id="ARBA00022692"/>
    </source>
</evidence>
<dbReference type="PANTHER" id="PTHR40077">
    <property type="entry name" value="MEMBRANE PROTEIN-RELATED"/>
    <property type="match status" value="1"/>
</dbReference>
<name>A0ABP5M3Z7_9ACTN</name>
<dbReference type="Pfam" id="PF12823">
    <property type="entry name" value="DUF3817"/>
    <property type="match status" value="1"/>
</dbReference>
<keyword evidence="3 6" id="KW-0812">Transmembrane</keyword>
<feature type="transmembrane region" description="Helical" evidence="6">
    <location>
        <begin position="71"/>
        <end position="91"/>
    </location>
</feature>
<proteinExistence type="predicted"/>
<dbReference type="RefSeq" id="WP_344280275.1">
    <property type="nucleotide sequence ID" value="NZ_BAAAMR010000111.1"/>
</dbReference>
<gene>
    <name evidence="8" type="ORF">GCM10009727_79800</name>
</gene>
<protein>
    <submittedName>
        <fullName evidence="8">DUF3817 domain-containing protein</fullName>
    </submittedName>
</protein>
<accession>A0ABP5M3Z7</accession>
<evidence type="ECO:0000256" key="4">
    <source>
        <dbReference type="ARBA" id="ARBA00022989"/>
    </source>
</evidence>
<dbReference type="EMBL" id="BAAAMR010000111">
    <property type="protein sequence ID" value="GAA2163426.1"/>
    <property type="molecule type" value="Genomic_DNA"/>
</dbReference>
<sequence>MDIVRAFRVVSIAEATSFLVLLLIAMPLKYGADLPVAVQVMGPIHGILFLGYVGLAFVVGEKLGWGLKRTVLALIAAVLPVAPFFVERHWARPAGAGRTEPQPAGRA</sequence>
<reference evidence="9" key="1">
    <citation type="journal article" date="2019" name="Int. J. Syst. Evol. Microbiol.">
        <title>The Global Catalogue of Microorganisms (GCM) 10K type strain sequencing project: providing services to taxonomists for standard genome sequencing and annotation.</title>
        <authorList>
            <consortium name="The Broad Institute Genomics Platform"/>
            <consortium name="The Broad Institute Genome Sequencing Center for Infectious Disease"/>
            <person name="Wu L."/>
            <person name="Ma J."/>
        </authorList>
    </citation>
    <scope>NUCLEOTIDE SEQUENCE [LARGE SCALE GENOMIC DNA]</scope>
    <source>
        <strain evidence="9">JCM 13850</strain>
    </source>
</reference>
<evidence type="ECO:0000256" key="5">
    <source>
        <dbReference type="ARBA" id="ARBA00023136"/>
    </source>
</evidence>
<evidence type="ECO:0000256" key="1">
    <source>
        <dbReference type="ARBA" id="ARBA00004651"/>
    </source>
</evidence>
<dbReference type="InterPro" id="IPR023845">
    <property type="entry name" value="DUF3817_TM"/>
</dbReference>
<evidence type="ECO:0000256" key="2">
    <source>
        <dbReference type="ARBA" id="ARBA00022475"/>
    </source>
</evidence>
<evidence type="ECO:0000313" key="8">
    <source>
        <dbReference type="EMBL" id="GAA2163426.1"/>
    </source>
</evidence>
<evidence type="ECO:0000259" key="7">
    <source>
        <dbReference type="Pfam" id="PF12823"/>
    </source>
</evidence>
<keyword evidence="9" id="KW-1185">Reference proteome</keyword>
<evidence type="ECO:0000256" key="6">
    <source>
        <dbReference type="SAM" id="Phobius"/>
    </source>
</evidence>